<dbReference type="RefSeq" id="WP_135326340.1">
    <property type="nucleotide sequence ID" value="NZ_SRJC01000001.1"/>
</dbReference>
<keyword evidence="1" id="KW-0472">Membrane</keyword>
<protein>
    <submittedName>
        <fullName evidence="2">Uncharacterized protein</fullName>
    </submittedName>
</protein>
<keyword evidence="3" id="KW-1185">Reference proteome</keyword>
<evidence type="ECO:0000313" key="3">
    <source>
        <dbReference type="Proteomes" id="UP000297982"/>
    </source>
</evidence>
<gene>
    <name evidence="2" type="ORF">E4663_00985</name>
</gene>
<reference evidence="2 3" key="1">
    <citation type="journal article" date="2003" name="Int. J. Syst. Evol. Microbiol.">
        <title>Halobacillus salinus sp. nov., isolated from a salt lake on the coast of the East Sea in Korea.</title>
        <authorList>
            <person name="Yoon J.H."/>
            <person name="Kang K.H."/>
            <person name="Park Y.H."/>
        </authorList>
    </citation>
    <scope>NUCLEOTIDE SEQUENCE [LARGE SCALE GENOMIC DNA]</scope>
    <source>
        <strain evidence="2 3">HSL-3</strain>
    </source>
</reference>
<name>A0A4Z0GZI4_9BACI</name>
<keyword evidence="1" id="KW-1133">Transmembrane helix</keyword>
<dbReference type="Proteomes" id="UP000297982">
    <property type="component" value="Unassembled WGS sequence"/>
</dbReference>
<comment type="caution">
    <text evidence="2">The sequence shown here is derived from an EMBL/GenBank/DDBJ whole genome shotgun (WGS) entry which is preliminary data.</text>
</comment>
<dbReference type="AlphaFoldDB" id="A0A4Z0GZI4"/>
<organism evidence="2 3">
    <name type="scientific">Halobacillus salinus</name>
    <dbReference type="NCBI Taxonomy" id="192814"/>
    <lineage>
        <taxon>Bacteria</taxon>
        <taxon>Bacillati</taxon>
        <taxon>Bacillota</taxon>
        <taxon>Bacilli</taxon>
        <taxon>Bacillales</taxon>
        <taxon>Bacillaceae</taxon>
        <taxon>Halobacillus</taxon>
    </lineage>
</organism>
<evidence type="ECO:0000313" key="2">
    <source>
        <dbReference type="EMBL" id="TGB03613.1"/>
    </source>
</evidence>
<accession>A0A4Z0GZI4</accession>
<dbReference type="EMBL" id="SRJC01000001">
    <property type="protein sequence ID" value="TGB03613.1"/>
    <property type="molecule type" value="Genomic_DNA"/>
</dbReference>
<evidence type="ECO:0000256" key="1">
    <source>
        <dbReference type="SAM" id="Phobius"/>
    </source>
</evidence>
<feature type="transmembrane region" description="Helical" evidence="1">
    <location>
        <begin position="59"/>
        <end position="79"/>
    </location>
</feature>
<sequence length="93" mass="11034">MKREEKSFLIKWTIRKEKGKQSYMIKRSLTFTVLYLAAFLLLFDHYLEAGTPIGEWLVTGTWYLIMAFFLGSFTANLRWKLNEKRYHQMSGGS</sequence>
<keyword evidence="1" id="KW-0812">Transmembrane</keyword>
<proteinExistence type="predicted"/>